<dbReference type="InterPro" id="IPR008030">
    <property type="entry name" value="NmrA-like"/>
</dbReference>
<name>M7UWD1_BOTF1</name>
<dbReference type="InterPro" id="IPR051164">
    <property type="entry name" value="NmrA-like_oxidored"/>
</dbReference>
<evidence type="ECO:0000256" key="2">
    <source>
        <dbReference type="ARBA" id="ARBA00022857"/>
    </source>
</evidence>
<dbReference type="STRING" id="1290391.M7UWD1"/>
<feature type="domain" description="NmrA-like" evidence="3">
    <location>
        <begin position="4"/>
        <end position="96"/>
    </location>
</feature>
<gene>
    <name evidence="4" type="ORF">BcDW1_3195</name>
</gene>
<dbReference type="PANTHER" id="PTHR42748">
    <property type="entry name" value="NITROGEN METABOLITE REPRESSION PROTEIN NMRA FAMILY MEMBER"/>
    <property type="match status" value="1"/>
</dbReference>
<evidence type="ECO:0000259" key="3">
    <source>
        <dbReference type="Pfam" id="PF05368"/>
    </source>
</evidence>
<dbReference type="GO" id="GO:0005634">
    <property type="term" value="C:nucleus"/>
    <property type="evidence" value="ECO:0007669"/>
    <property type="project" value="TreeGrafter"/>
</dbReference>
<dbReference type="HOGENOM" id="CLU_164948_0_0_1"/>
<proteinExistence type="inferred from homology"/>
<accession>M7UWD1</accession>
<sequence>MSDKKLVVVLGATGAQGGPTTRYILKRLSDTYRVRAVTRDPTKPSAQALSKSGAEVVSADYDIPDSIKAALSGAHAIFAITNFWEQTSLETEVAQAKIIN</sequence>
<evidence type="ECO:0000313" key="4">
    <source>
        <dbReference type="EMBL" id="EMR88172.1"/>
    </source>
</evidence>
<dbReference type="EMBL" id="KB707799">
    <property type="protein sequence ID" value="EMR88172.1"/>
    <property type="molecule type" value="Genomic_DNA"/>
</dbReference>
<dbReference type="SUPFAM" id="SSF51735">
    <property type="entry name" value="NAD(P)-binding Rossmann-fold domains"/>
    <property type="match status" value="1"/>
</dbReference>
<reference evidence="5" key="1">
    <citation type="journal article" date="2013" name="Genome Announc.">
        <title>Draft genome sequence of Botrytis cinerea BcDW1, inoculum for noble rot of grape berries.</title>
        <authorList>
            <person name="Blanco-Ulate B."/>
            <person name="Allen G."/>
            <person name="Powell A.L."/>
            <person name="Cantu D."/>
        </authorList>
    </citation>
    <scope>NUCLEOTIDE SEQUENCE [LARGE SCALE GENOMIC DNA]</scope>
    <source>
        <strain evidence="5">BcDW1</strain>
    </source>
</reference>
<evidence type="ECO:0000313" key="5">
    <source>
        <dbReference type="Proteomes" id="UP000012045"/>
    </source>
</evidence>
<dbReference type="InterPro" id="IPR036291">
    <property type="entry name" value="NAD(P)-bd_dom_sf"/>
</dbReference>
<dbReference type="Pfam" id="PF05368">
    <property type="entry name" value="NmrA"/>
    <property type="match status" value="1"/>
</dbReference>
<evidence type="ECO:0000256" key="1">
    <source>
        <dbReference type="ARBA" id="ARBA00006328"/>
    </source>
</evidence>
<dbReference type="AlphaFoldDB" id="M7UWD1"/>
<protein>
    <submittedName>
        <fullName evidence="4">Putative hscarg protein</fullName>
    </submittedName>
</protein>
<dbReference type="Gene3D" id="3.40.50.720">
    <property type="entry name" value="NAD(P)-binding Rossmann-like Domain"/>
    <property type="match status" value="1"/>
</dbReference>
<dbReference type="Proteomes" id="UP000012045">
    <property type="component" value="Unassembled WGS sequence"/>
</dbReference>
<dbReference type="PANTHER" id="PTHR42748:SF31">
    <property type="entry name" value="NMRA-LIKE DOMAIN-CONTAINING PROTEIN-RELATED"/>
    <property type="match status" value="1"/>
</dbReference>
<keyword evidence="2" id="KW-0521">NADP</keyword>
<dbReference type="OrthoDB" id="300709at2759"/>
<comment type="similarity">
    <text evidence="1">Belongs to the NmrA-type oxidoreductase family.</text>
</comment>
<organism evidence="4 5">
    <name type="scientific">Botryotinia fuckeliana (strain BcDW1)</name>
    <name type="common">Noble rot fungus</name>
    <name type="synonym">Botrytis cinerea</name>
    <dbReference type="NCBI Taxonomy" id="1290391"/>
    <lineage>
        <taxon>Eukaryota</taxon>
        <taxon>Fungi</taxon>
        <taxon>Dikarya</taxon>
        <taxon>Ascomycota</taxon>
        <taxon>Pezizomycotina</taxon>
        <taxon>Leotiomycetes</taxon>
        <taxon>Helotiales</taxon>
        <taxon>Sclerotiniaceae</taxon>
        <taxon>Botrytis</taxon>
    </lineage>
</organism>